<reference evidence="2" key="2">
    <citation type="submission" date="2020-09" db="EMBL/GenBank/DDBJ databases">
        <authorList>
            <person name="Sun Q."/>
            <person name="Zhou Y."/>
        </authorList>
    </citation>
    <scope>NUCLEOTIDE SEQUENCE</scope>
    <source>
        <strain evidence="2">CGMCC 1.15762</strain>
    </source>
</reference>
<dbReference type="PANTHER" id="PTHR38436:SF1">
    <property type="entry name" value="ESTER CYCLASE"/>
    <property type="match status" value="1"/>
</dbReference>
<organism evidence="2 3">
    <name type="scientific">Salipiger pallidus</name>
    <dbReference type="NCBI Taxonomy" id="1775170"/>
    <lineage>
        <taxon>Bacteria</taxon>
        <taxon>Pseudomonadati</taxon>
        <taxon>Pseudomonadota</taxon>
        <taxon>Alphaproteobacteria</taxon>
        <taxon>Rhodobacterales</taxon>
        <taxon>Roseobacteraceae</taxon>
        <taxon>Salipiger</taxon>
    </lineage>
</organism>
<proteinExistence type="predicted"/>
<dbReference type="InterPro" id="IPR032710">
    <property type="entry name" value="NTF2-like_dom_sf"/>
</dbReference>
<keyword evidence="3" id="KW-1185">Reference proteome</keyword>
<dbReference type="AlphaFoldDB" id="A0A8J2ZH90"/>
<dbReference type="InterPro" id="IPR009959">
    <property type="entry name" value="Cyclase_SnoaL-like"/>
</dbReference>
<accession>A0A8J2ZH90</accession>
<sequence length="344" mass="37301">MRGLDSRTRHGREASSGGDPGAFPAFLRETAETMWNRRSLDAGLRRACHPQLIHRQALAMGYGPEALRGEALELMAALPDLAARTEDVIWAGAERVGMLGSQRLLLQGQHEGIGLFGTPGGTPLRFRMLSDIYAKDTRICEIWSVRDTGAILSQLGIRVSDWARAQLGTRAPDGGPFHPGLDQPGPYTGQGNGNQWGMAFAGLLERIMSAGFSEIAAQYDPAARMAYPGGRIAEGPDGAERFWFGLRAAFPDAVFTIHHQVGLEEQLMPPRAALRWSLSGRHSGWGAFGRPSGAEVHVMGISHAEFGPEGVRREWTLYDEAAIWVQILSEAGRATPGRRAVAAE</sequence>
<reference evidence="2" key="1">
    <citation type="journal article" date="2014" name="Int. J. Syst. Evol. Microbiol.">
        <title>Complete genome sequence of Corynebacterium casei LMG S-19264T (=DSM 44701T), isolated from a smear-ripened cheese.</title>
        <authorList>
            <consortium name="US DOE Joint Genome Institute (JGI-PGF)"/>
            <person name="Walter F."/>
            <person name="Albersmeier A."/>
            <person name="Kalinowski J."/>
            <person name="Ruckert C."/>
        </authorList>
    </citation>
    <scope>NUCLEOTIDE SEQUENCE</scope>
    <source>
        <strain evidence="2">CGMCC 1.15762</strain>
    </source>
</reference>
<dbReference type="Pfam" id="PF07366">
    <property type="entry name" value="SnoaL"/>
    <property type="match status" value="2"/>
</dbReference>
<evidence type="ECO:0008006" key="4">
    <source>
        <dbReference type="Google" id="ProtNLM"/>
    </source>
</evidence>
<dbReference type="Proteomes" id="UP000617145">
    <property type="component" value="Unassembled WGS sequence"/>
</dbReference>
<feature type="region of interest" description="Disordered" evidence="1">
    <location>
        <begin position="1"/>
        <end position="24"/>
    </location>
</feature>
<dbReference type="Gene3D" id="3.10.450.50">
    <property type="match status" value="2"/>
</dbReference>
<comment type="caution">
    <text evidence="2">The sequence shown here is derived from an EMBL/GenBank/DDBJ whole genome shotgun (WGS) entry which is preliminary data.</text>
</comment>
<dbReference type="GO" id="GO:0030638">
    <property type="term" value="P:polyketide metabolic process"/>
    <property type="evidence" value="ECO:0007669"/>
    <property type="project" value="InterPro"/>
</dbReference>
<dbReference type="PANTHER" id="PTHR38436">
    <property type="entry name" value="POLYKETIDE CYCLASE SNOAL-LIKE DOMAIN"/>
    <property type="match status" value="1"/>
</dbReference>
<protein>
    <recommendedName>
        <fullName evidence="4">SnoaL-like polyketide cyclase</fullName>
    </recommendedName>
</protein>
<evidence type="ECO:0000313" key="2">
    <source>
        <dbReference type="EMBL" id="GGG64033.1"/>
    </source>
</evidence>
<evidence type="ECO:0000256" key="1">
    <source>
        <dbReference type="SAM" id="MobiDB-lite"/>
    </source>
</evidence>
<dbReference type="RefSeq" id="WP_188788914.1">
    <property type="nucleotide sequence ID" value="NZ_BMJV01000001.1"/>
</dbReference>
<gene>
    <name evidence="2" type="ORF">GCM10011415_08170</name>
</gene>
<name>A0A8J2ZH90_9RHOB</name>
<dbReference type="EMBL" id="BMJV01000001">
    <property type="protein sequence ID" value="GGG64033.1"/>
    <property type="molecule type" value="Genomic_DNA"/>
</dbReference>
<evidence type="ECO:0000313" key="3">
    <source>
        <dbReference type="Proteomes" id="UP000617145"/>
    </source>
</evidence>
<feature type="compositionally biased region" description="Basic and acidic residues" evidence="1">
    <location>
        <begin position="1"/>
        <end position="13"/>
    </location>
</feature>
<dbReference type="SUPFAM" id="SSF54427">
    <property type="entry name" value="NTF2-like"/>
    <property type="match status" value="2"/>
</dbReference>